<feature type="compositionally biased region" description="Basic and acidic residues" evidence="1">
    <location>
        <begin position="57"/>
        <end position="72"/>
    </location>
</feature>
<keyword evidence="3" id="KW-1185">Reference proteome</keyword>
<gene>
    <name evidence="2" type="ORF">CRG98_022019</name>
</gene>
<evidence type="ECO:0000256" key="1">
    <source>
        <dbReference type="SAM" id="MobiDB-lite"/>
    </source>
</evidence>
<feature type="compositionally biased region" description="Basic and acidic residues" evidence="1">
    <location>
        <begin position="22"/>
        <end position="40"/>
    </location>
</feature>
<evidence type="ECO:0000313" key="3">
    <source>
        <dbReference type="Proteomes" id="UP000233551"/>
    </source>
</evidence>
<accession>A0A2I0JMN9</accession>
<protein>
    <submittedName>
        <fullName evidence="2">Uncharacterized protein</fullName>
    </submittedName>
</protein>
<feature type="compositionally biased region" description="Basic and acidic residues" evidence="1">
    <location>
        <begin position="1"/>
        <end position="15"/>
    </location>
</feature>
<reference evidence="2 3" key="1">
    <citation type="submission" date="2017-11" db="EMBL/GenBank/DDBJ databases">
        <title>De-novo sequencing of pomegranate (Punica granatum L.) genome.</title>
        <authorList>
            <person name="Akparov Z."/>
            <person name="Amiraslanov A."/>
            <person name="Hajiyeva S."/>
            <person name="Abbasov M."/>
            <person name="Kaur K."/>
            <person name="Hamwieh A."/>
            <person name="Solovyev V."/>
            <person name="Salamov A."/>
            <person name="Braich B."/>
            <person name="Kosarev P."/>
            <person name="Mahmoud A."/>
            <person name="Hajiyev E."/>
            <person name="Babayeva S."/>
            <person name="Izzatullayeva V."/>
            <person name="Mammadov A."/>
            <person name="Mammadov A."/>
            <person name="Sharifova S."/>
            <person name="Ojaghi J."/>
            <person name="Eynullazada K."/>
            <person name="Bayramov B."/>
            <person name="Abdulazimova A."/>
            <person name="Shahmuradov I."/>
        </authorList>
    </citation>
    <scope>NUCLEOTIDE SEQUENCE [LARGE SCALE GENOMIC DNA]</scope>
    <source>
        <strain evidence="3">cv. AG2017</strain>
        <tissue evidence="2">Leaf</tissue>
    </source>
</reference>
<feature type="region of interest" description="Disordered" evidence="1">
    <location>
        <begin position="1"/>
        <end position="101"/>
    </location>
</feature>
<dbReference type="AlphaFoldDB" id="A0A2I0JMN9"/>
<dbReference type="EMBL" id="PGOL01001504">
    <property type="protein sequence ID" value="PKI57548.1"/>
    <property type="molecule type" value="Genomic_DNA"/>
</dbReference>
<feature type="compositionally biased region" description="Basic and acidic residues" evidence="1">
    <location>
        <begin position="79"/>
        <end position="101"/>
    </location>
</feature>
<comment type="caution">
    <text evidence="2">The sequence shown here is derived from an EMBL/GenBank/DDBJ whole genome shotgun (WGS) entry which is preliminary data.</text>
</comment>
<name>A0A2I0JMN9_PUNGR</name>
<dbReference type="Proteomes" id="UP000233551">
    <property type="component" value="Unassembled WGS sequence"/>
</dbReference>
<sequence>MLQSRLEDKSSKKESGICGWELEGHSHRDGKEGREAEQVRNWRSLRGGHRGQGGEGEAEHRGATTGNEREGAEPAGGRRGADRRPIDRERRRAYRERDQERQFHAVVFQREKVDRYRVEEGD</sequence>
<organism evidence="2 3">
    <name type="scientific">Punica granatum</name>
    <name type="common">Pomegranate</name>
    <dbReference type="NCBI Taxonomy" id="22663"/>
    <lineage>
        <taxon>Eukaryota</taxon>
        <taxon>Viridiplantae</taxon>
        <taxon>Streptophyta</taxon>
        <taxon>Embryophyta</taxon>
        <taxon>Tracheophyta</taxon>
        <taxon>Spermatophyta</taxon>
        <taxon>Magnoliopsida</taxon>
        <taxon>eudicotyledons</taxon>
        <taxon>Gunneridae</taxon>
        <taxon>Pentapetalae</taxon>
        <taxon>rosids</taxon>
        <taxon>malvids</taxon>
        <taxon>Myrtales</taxon>
        <taxon>Lythraceae</taxon>
        <taxon>Punica</taxon>
    </lineage>
</organism>
<proteinExistence type="predicted"/>
<evidence type="ECO:0000313" key="2">
    <source>
        <dbReference type="EMBL" id="PKI57548.1"/>
    </source>
</evidence>